<organism evidence="1 2">
    <name type="scientific">Mastigocoleus testarum BC008</name>
    <dbReference type="NCBI Taxonomy" id="371196"/>
    <lineage>
        <taxon>Bacteria</taxon>
        <taxon>Bacillati</taxon>
        <taxon>Cyanobacteriota</taxon>
        <taxon>Cyanophyceae</taxon>
        <taxon>Nostocales</taxon>
        <taxon>Hapalosiphonaceae</taxon>
        <taxon>Mastigocoleus</taxon>
    </lineage>
</organism>
<dbReference type="AlphaFoldDB" id="A0A0V8A0L6"/>
<sequence length="105" mass="11353">MNISDLNHLEVVETSSVVGGTSYGYTTYDNEYINVDVNFDFDNKFKSLVYLQGNTASSKSLADALGPYSKADTFNQTKTIAGYGSSSVGISGSASSFYPSYNPYH</sequence>
<evidence type="ECO:0000313" key="2">
    <source>
        <dbReference type="Proteomes" id="UP000053372"/>
    </source>
</evidence>
<dbReference type="EMBL" id="LMTZ01000001">
    <property type="protein sequence ID" value="KST70333.1"/>
    <property type="molecule type" value="Genomic_DNA"/>
</dbReference>
<evidence type="ECO:0000313" key="1">
    <source>
        <dbReference type="EMBL" id="KST70333.1"/>
    </source>
</evidence>
<proteinExistence type="predicted"/>
<dbReference type="RefSeq" id="WP_058182921.1">
    <property type="nucleotide sequence ID" value="NZ_LMTZ01000001.1"/>
</dbReference>
<comment type="caution">
    <text evidence="1">The sequence shown here is derived from an EMBL/GenBank/DDBJ whole genome shotgun (WGS) entry which is preliminary data.</text>
</comment>
<reference evidence="1 2" key="1">
    <citation type="journal article" date="2015" name="Genome Announc.">
        <title>Draft Genome of the Euendolithic (true boring) Cyanobacterium Mastigocoleus testarum strain BC008.</title>
        <authorList>
            <person name="Guida B.S."/>
            <person name="Garcia-Pichel F."/>
        </authorList>
    </citation>
    <scope>NUCLEOTIDE SEQUENCE [LARGE SCALE GENOMIC DNA]</scope>
    <source>
        <strain evidence="1 2">BC008</strain>
    </source>
</reference>
<dbReference type="Proteomes" id="UP000053372">
    <property type="component" value="Unassembled WGS sequence"/>
</dbReference>
<protein>
    <submittedName>
        <fullName evidence="1">Uncharacterized protein</fullName>
    </submittedName>
</protein>
<accession>A0A0V8A0L6</accession>
<gene>
    <name evidence="1" type="ORF">BC008_44860</name>
</gene>
<keyword evidence="2" id="KW-1185">Reference proteome</keyword>
<name>A0A0V8A0L6_9CYAN</name>
<dbReference type="OrthoDB" id="487454at2"/>